<feature type="domain" description="Uncharacterized protein TP-0789" evidence="2">
    <location>
        <begin position="87"/>
        <end position="269"/>
    </location>
</feature>
<keyword evidence="4" id="KW-1185">Reference proteome</keyword>
<feature type="signal peptide" evidence="1">
    <location>
        <begin position="1"/>
        <end position="22"/>
    </location>
</feature>
<organism evidence="3 4">
    <name type="scientific">Alteromonas halophila</name>
    <dbReference type="NCBI Taxonomy" id="516698"/>
    <lineage>
        <taxon>Bacteria</taxon>
        <taxon>Pseudomonadati</taxon>
        <taxon>Pseudomonadota</taxon>
        <taxon>Gammaproteobacteria</taxon>
        <taxon>Alteromonadales</taxon>
        <taxon>Alteromonadaceae</taxon>
        <taxon>Alteromonas/Salinimonas group</taxon>
        <taxon>Alteromonas</taxon>
    </lineage>
</organism>
<comment type="caution">
    <text evidence="3">The sequence shown here is derived from an EMBL/GenBank/DDBJ whole genome shotgun (WGS) entry which is preliminary data.</text>
</comment>
<accession>A0A918JN23</accession>
<dbReference type="Proteomes" id="UP000631300">
    <property type="component" value="Unassembled WGS sequence"/>
</dbReference>
<dbReference type="InterPro" id="IPR052944">
    <property type="entry name" value="Sporulation_related"/>
</dbReference>
<reference evidence="3" key="2">
    <citation type="submission" date="2020-09" db="EMBL/GenBank/DDBJ databases">
        <authorList>
            <person name="Sun Q."/>
            <person name="Kim S."/>
        </authorList>
    </citation>
    <scope>NUCLEOTIDE SEQUENCE</scope>
    <source>
        <strain evidence="3">KCTC 22164</strain>
    </source>
</reference>
<dbReference type="EMBL" id="BMXP01000004">
    <property type="protein sequence ID" value="GGW87154.1"/>
    <property type="molecule type" value="Genomic_DNA"/>
</dbReference>
<evidence type="ECO:0000256" key="1">
    <source>
        <dbReference type="SAM" id="SignalP"/>
    </source>
</evidence>
<dbReference type="PANTHER" id="PTHR37507">
    <property type="entry name" value="SPORULATION PROTEIN YDCC"/>
    <property type="match status" value="1"/>
</dbReference>
<dbReference type="CDD" id="cd16329">
    <property type="entry name" value="LolA_like"/>
    <property type="match status" value="1"/>
</dbReference>
<dbReference type="InterPro" id="IPR033399">
    <property type="entry name" value="TP_0789-like"/>
</dbReference>
<gene>
    <name evidence="3" type="ORF">GCM10007391_21250</name>
</gene>
<dbReference type="Gene3D" id="2.50.20.10">
    <property type="entry name" value="Lipoprotein localisation LolA/LolB/LppX"/>
    <property type="match status" value="1"/>
</dbReference>
<name>A0A918JN23_9ALTE</name>
<dbReference type="AlphaFoldDB" id="A0A918JN23"/>
<evidence type="ECO:0000313" key="3">
    <source>
        <dbReference type="EMBL" id="GGW87154.1"/>
    </source>
</evidence>
<protein>
    <submittedName>
        <fullName evidence="3">Membrane protein</fullName>
    </submittedName>
</protein>
<evidence type="ECO:0000313" key="4">
    <source>
        <dbReference type="Proteomes" id="UP000631300"/>
    </source>
</evidence>
<dbReference type="PANTHER" id="PTHR37507:SF2">
    <property type="entry name" value="SPORULATION PROTEIN YDCC"/>
    <property type="match status" value="1"/>
</dbReference>
<evidence type="ECO:0000259" key="2">
    <source>
        <dbReference type="Pfam" id="PF17131"/>
    </source>
</evidence>
<keyword evidence="1" id="KW-0732">Signal</keyword>
<reference evidence="3" key="1">
    <citation type="journal article" date="2014" name="Int. J. Syst. Evol. Microbiol.">
        <title>Complete genome sequence of Corynebacterium casei LMG S-19264T (=DSM 44701T), isolated from a smear-ripened cheese.</title>
        <authorList>
            <consortium name="US DOE Joint Genome Institute (JGI-PGF)"/>
            <person name="Walter F."/>
            <person name="Albersmeier A."/>
            <person name="Kalinowski J."/>
            <person name="Ruckert C."/>
        </authorList>
    </citation>
    <scope>NUCLEOTIDE SEQUENCE</scope>
    <source>
        <strain evidence="3">KCTC 22164</strain>
    </source>
</reference>
<sequence>MRLTNKFFAGLIVVAFASAIQAQTGNQTTAGDDATAKGLEIAKERKARDRGWNNSRSEVTMILRNAQGQEATREMKVDTIEVENDGDKAMTVFQSPRDVSGTAFLSFSHVVEPDEQWIYLPALKRVKRIASRNKSGPFMGSEFAFEDMTSYEVEKFDYEYVGDETLDGQDMFILDQFPRYEFSGYSRQRVWLDKEHYRVHKVEFYDKKGDLLKTLEFKDFKLYKDAFWRPMVSYMYNEQTNKSTELITESLAFDVGIDESDFDKNSLRRAR</sequence>
<proteinExistence type="predicted"/>
<dbReference type="RefSeq" id="WP_189406262.1">
    <property type="nucleotide sequence ID" value="NZ_BMXP01000004.1"/>
</dbReference>
<feature type="chain" id="PRO_5037939347" evidence="1">
    <location>
        <begin position="23"/>
        <end position="271"/>
    </location>
</feature>
<dbReference type="Pfam" id="PF17131">
    <property type="entry name" value="LolA_like"/>
    <property type="match status" value="1"/>
</dbReference>